<dbReference type="GO" id="GO:0016746">
    <property type="term" value="F:acyltransferase activity"/>
    <property type="evidence" value="ECO:0007669"/>
    <property type="project" value="UniProtKB-KW"/>
</dbReference>
<organism evidence="8 9">
    <name type="scientific">Brucella tritici</name>
    <dbReference type="NCBI Taxonomy" id="94626"/>
    <lineage>
        <taxon>Bacteria</taxon>
        <taxon>Pseudomonadati</taxon>
        <taxon>Pseudomonadota</taxon>
        <taxon>Alphaproteobacteria</taxon>
        <taxon>Hyphomicrobiales</taxon>
        <taxon>Brucellaceae</taxon>
        <taxon>Brucella/Ochrobactrum group</taxon>
        <taxon>Brucella</taxon>
    </lineage>
</organism>
<proteinExistence type="inferred from homology"/>
<feature type="domain" description="Peripheral subunit-binding (PSBD)" evidence="7">
    <location>
        <begin position="147"/>
        <end position="184"/>
    </location>
</feature>
<dbReference type="PROSITE" id="PS00189">
    <property type="entry name" value="LIPOYL"/>
    <property type="match status" value="1"/>
</dbReference>
<dbReference type="Gene3D" id="3.30.559.10">
    <property type="entry name" value="Chloramphenicol acetyltransferase-like domain"/>
    <property type="match status" value="1"/>
</dbReference>
<evidence type="ECO:0000259" key="7">
    <source>
        <dbReference type="PROSITE" id="PS51826"/>
    </source>
</evidence>
<evidence type="ECO:0000256" key="5">
    <source>
        <dbReference type="SAM" id="Coils"/>
    </source>
</evidence>
<dbReference type="Gene3D" id="4.10.320.10">
    <property type="entry name" value="E3-binding domain"/>
    <property type="match status" value="1"/>
</dbReference>
<dbReference type="InterPro" id="IPR001078">
    <property type="entry name" value="2-oxoacid_DH_actylTfrase"/>
</dbReference>
<evidence type="ECO:0000256" key="2">
    <source>
        <dbReference type="ARBA" id="ARBA00007317"/>
    </source>
</evidence>
<dbReference type="SUPFAM" id="SSF47005">
    <property type="entry name" value="Peripheral subunit-binding domain of 2-oxo acid dehydrogenase complex"/>
    <property type="match status" value="1"/>
</dbReference>
<dbReference type="InterPro" id="IPR023213">
    <property type="entry name" value="CAT-like_dom_sf"/>
</dbReference>
<evidence type="ECO:0000256" key="1">
    <source>
        <dbReference type="ARBA" id="ARBA00001938"/>
    </source>
</evidence>
<feature type="domain" description="Lipoyl-binding" evidence="6">
    <location>
        <begin position="37"/>
        <end position="113"/>
    </location>
</feature>
<dbReference type="GO" id="GO:0006086">
    <property type="term" value="P:pyruvate decarboxylation to acetyl-CoA"/>
    <property type="evidence" value="ECO:0007669"/>
    <property type="project" value="InterPro"/>
</dbReference>
<dbReference type="InterPro" id="IPR000089">
    <property type="entry name" value="Biotin_lipoyl"/>
</dbReference>
<evidence type="ECO:0000313" key="9">
    <source>
        <dbReference type="Proteomes" id="UP000430843"/>
    </source>
</evidence>
<dbReference type="InterPro" id="IPR004167">
    <property type="entry name" value="PSBD"/>
</dbReference>
<accession>A0A833CJ83</accession>
<keyword evidence="4" id="KW-0808">Transferase</keyword>
<comment type="caution">
    <text evidence="8">The sequence shown here is derived from an EMBL/GenBank/DDBJ whole genome shotgun (WGS) entry which is preliminary data.</text>
</comment>
<keyword evidence="4" id="KW-0012">Acyltransferase</keyword>
<evidence type="ECO:0000259" key="6">
    <source>
        <dbReference type="PROSITE" id="PS50968"/>
    </source>
</evidence>
<dbReference type="PANTHER" id="PTHR23151:SF90">
    <property type="entry name" value="DIHYDROLIPOYLLYSINE-RESIDUE ACETYLTRANSFERASE COMPONENT OF PYRUVATE DEHYDROGENASE COMPLEX, MITOCHONDRIAL-RELATED"/>
    <property type="match status" value="1"/>
</dbReference>
<comment type="similarity">
    <text evidence="2 4">Belongs to the 2-oxoacid dehydrogenase family.</text>
</comment>
<dbReference type="InterPro" id="IPR036625">
    <property type="entry name" value="E3-bd_dom_sf"/>
</dbReference>
<dbReference type="InterPro" id="IPR003016">
    <property type="entry name" value="2-oxoA_DH_lipoyl-BS"/>
</dbReference>
<dbReference type="Gene3D" id="2.40.50.100">
    <property type="match status" value="1"/>
</dbReference>
<dbReference type="SUPFAM" id="SSF52777">
    <property type="entry name" value="CoA-dependent acyltransferases"/>
    <property type="match status" value="1"/>
</dbReference>
<dbReference type="CDD" id="cd06849">
    <property type="entry name" value="lipoyl_domain"/>
    <property type="match status" value="1"/>
</dbReference>
<feature type="coiled-coil region" evidence="5">
    <location>
        <begin position="244"/>
        <end position="271"/>
    </location>
</feature>
<sequence length="438" mass="46523">MTAWNARSCQHRPALQPPSAVCAIATLKIRRGAEHMSVIIKMPAISPSMTAGKLVCWHFSVGDKVKQGDVIAELETDKAVMDIEAPEDGVLEQILVEGDTPDVPVETTIAVIGNGASAPALQPEVTLVETQPLTNLPATESDEPILRISPLARRLAKEFGIDTTLITGTGPSGRILADDIREAKAKSAASQSVTPAIATPSQPAQLSHGMSLEPHNSMRQTIARRLVDAKQTVPHFYLETCCTVDALLAARKELNQALEKAGSELRATINDLIVKAYALGIARTPEAMVTWSDEGLIRHESVDIGLAVALDKGLITPIIRNAAQLSAGALAKATKQAIERAREGKLSFEEYSGGLAGISNLGMYGVSSFSAIINPPQSMNLAVGAVEKELSLQDGQVCEIHVMRLTLSVDHRAIDGVAGAKVLQSLKTIIENPILLSS</sequence>
<comment type="cofactor">
    <cofactor evidence="1 4">
        <name>(R)-lipoate</name>
        <dbReference type="ChEBI" id="CHEBI:83088"/>
    </cofactor>
</comment>
<evidence type="ECO:0000256" key="4">
    <source>
        <dbReference type="RuleBase" id="RU003423"/>
    </source>
</evidence>
<keyword evidence="3 4" id="KW-0450">Lipoyl</keyword>
<evidence type="ECO:0000313" key="8">
    <source>
        <dbReference type="EMBL" id="KAB2662285.1"/>
    </source>
</evidence>
<reference evidence="8 9" key="1">
    <citation type="submission" date="2019-09" db="EMBL/GenBank/DDBJ databases">
        <title>Taxonomic organization of the family Brucellaceae based on a phylogenomic approach.</title>
        <authorList>
            <person name="Leclercq S."/>
            <person name="Cloeckaert A."/>
            <person name="Zygmunt M.S."/>
        </authorList>
    </citation>
    <scope>NUCLEOTIDE SEQUENCE [LARGE SCALE GENOMIC DNA]</scope>
    <source>
        <strain evidence="8 9">LMG 18957</strain>
    </source>
</reference>
<dbReference type="Pfam" id="PF00198">
    <property type="entry name" value="2-oxoacid_dh"/>
    <property type="match status" value="1"/>
</dbReference>
<dbReference type="PANTHER" id="PTHR23151">
    <property type="entry name" value="DIHYDROLIPOAMIDE ACETYL/SUCCINYL-TRANSFERASE-RELATED"/>
    <property type="match status" value="1"/>
</dbReference>
<dbReference type="EC" id="2.3.1.-" evidence="4"/>
<dbReference type="Proteomes" id="UP000430843">
    <property type="component" value="Unassembled WGS sequence"/>
</dbReference>
<dbReference type="SUPFAM" id="SSF51230">
    <property type="entry name" value="Single hybrid motif"/>
    <property type="match status" value="1"/>
</dbReference>
<dbReference type="EMBL" id="WBWA01000033">
    <property type="protein sequence ID" value="KAB2662285.1"/>
    <property type="molecule type" value="Genomic_DNA"/>
</dbReference>
<name>A0A833CJ83_9HYPH</name>
<protein>
    <recommendedName>
        <fullName evidence="4">Dihydrolipoamide acetyltransferase component of pyruvate dehydrogenase complex</fullName>
        <ecNumber evidence="4">2.3.1.-</ecNumber>
    </recommendedName>
</protein>
<gene>
    <name evidence="8" type="ORF">F9K91_22595</name>
</gene>
<dbReference type="Pfam" id="PF02817">
    <property type="entry name" value="E3_binding"/>
    <property type="match status" value="1"/>
</dbReference>
<dbReference type="PROSITE" id="PS50968">
    <property type="entry name" value="BIOTINYL_LIPOYL"/>
    <property type="match status" value="1"/>
</dbReference>
<dbReference type="Pfam" id="PF00364">
    <property type="entry name" value="Biotin_lipoyl"/>
    <property type="match status" value="1"/>
</dbReference>
<dbReference type="PROSITE" id="PS51826">
    <property type="entry name" value="PSBD"/>
    <property type="match status" value="1"/>
</dbReference>
<dbReference type="InterPro" id="IPR011053">
    <property type="entry name" value="Single_hybrid_motif"/>
</dbReference>
<keyword evidence="5" id="KW-0175">Coiled coil</keyword>
<dbReference type="AlphaFoldDB" id="A0A833CJ83"/>
<keyword evidence="9" id="KW-1185">Reference proteome</keyword>
<evidence type="ECO:0000256" key="3">
    <source>
        <dbReference type="ARBA" id="ARBA00022823"/>
    </source>
</evidence>
<dbReference type="GO" id="GO:0045254">
    <property type="term" value="C:pyruvate dehydrogenase complex"/>
    <property type="evidence" value="ECO:0007669"/>
    <property type="project" value="InterPro"/>
</dbReference>
<dbReference type="InterPro" id="IPR045257">
    <property type="entry name" value="E2/Pdx1"/>
</dbReference>